<feature type="transmembrane region" description="Helical" evidence="9">
    <location>
        <begin position="227"/>
        <end position="249"/>
    </location>
</feature>
<sequence length="293" mass="29753">MNLSSSIQVLFGGLVDGCVYALIAVGMSLVYSITRVINLAQGGFVVLAALLSVSLQQAGLHPLVALLVVVAVLALGMAAVDRVVLLPAARRATPDRLLLVTVGLLQAVGGVLLLVWGNLPYTGKPFTTGAPIVLAGIAIQRQQLWIAAILLVAVVALGLLLTRTELGLTMRATASRPDSARLVGVDVDRVRLLAFVLAGAIAALAGSAVVPITFLQFDTTTSYAVSGFVAAVAGGLGSVGGAVLGGLLLGVAEGVLARFTGASLAEVAAIGLMIVLLLVRPSGILGRTAEVRR</sequence>
<dbReference type="RefSeq" id="WP_183125525.1">
    <property type="nucleotide sequence ID" value="NZ_JACJHR010000046.1"/>
</dbReference>
<dbReference type="InterPro" id="IPR001851">
    <property type="entry name" value="ABC_transp_permease"/>
</dbReference>
<evidence type="ECO:0000256" key="7">
    <source>
        <dbReference type="ARBA" id="ARBA00023136"/>
    </source>
</evidence>
<evidence type="ECO:0000313" key="10">
    <source>
        <dbReference type="EMBL" id="MBB2502943.1"/>
    </source>
</evidence>
<dbReference type="PANTHER" id="PTHR11795">
    <property type="entry name" value="BRANCHED-CHAIN AMINO ACID TRANSPORT SYSTEM PERMEASE PROTEIN LIVH"/>
    <property type="match status" value="1"/>
</dbReference>
<dbReference type="PANTHER" id="PTHR11795:SF450">
    <property type="entry name" value="ABC TRANSPORTER PERMEASE PROTEIN"/>
    <property type="match status" value="1"/>
</dbReference>
<feature type="transmembrane region" description="Helical" evidence="9">
    <location>
        <begin position="97"/>
        <end position="116"/>
    </location>
</feature>
<evidence type="ECO:0000256" key="8">
    <source>
        <dbReference type="ARBA" id="ARBA00037998"/>
    </source>
</evidence>
<keyword evidence="4 9" id="KW-0812">Transmembrane</keyword>
<dbReference type="EMBL" id="JACJHR010000046">
    <property type="protein sequence ID" value="MBB2502943.1"/>
    <property type="molecule type" value="Genomic_DNA"/>
</dbReference>
<feature type="transmembrane region" description="Helical" evidence="9">
    <location>
        <begin position="63"/>
        <end position="85"/>
    </location>
</feature>
<feature type="non-terminal residue" evidence="10">
    <location>
        <position position="293"/>
    </location>
</feature>
<evidence type="ECO:0000313" key="11">
    <source>
        <dbReference type="Proteomes" id="UP000550260"/>
    </source>
</evidence>
<comment type="subcellular location">
    <subcellularLocation>
        <location evidence="1">Cell membrane</location>
        <topology evidence="1">Multi-pass membrane protein</topology>
    </subcellularLocation>
</comment>
<feature type="transmembrane region" description="Helical" evidence="9">
    <location>
        <begin position="36"/>
        <end position="57"/>
    </location>
</feature>
<dbReference type="InterPro" id="IPR037294">
    <property type="entry name" value="ABC_BtuC-like"/>
</dbReference>
<dbReference type="Pfam" id="PF02653">
    <property type="entry name" value="BPD_transp_2"/>
    <property type="match status" value="1"/>
</dbReference>
<dbReference type="Gene3D" id="1.10.3470.10">
    <property type="entry name" value="ABC transporter involved in vitamin B12 uptake, BtuC"/>
    <property type="match status" value="1"/>
</dbReference>
<organism evidence="10 11">
    <name type="scientific">Amycolatopsis echigonensis</name>
    <dbReference type="NCBI Taxonomy" id="2576905"/>
    <lineage>
        <taxon>Bacteria</taxon>
        <taxon>Bacillati</taxon>
        <taxon>Actinomycetota</taxon>
        <taxon>Actinomycetes</taxon>
        <taxon>Pseudonocardiales</taxon>
        <taxon>Pseudonocardiaceae</taxon>
        <taxon>Amycolatopsis</taxon>
    </lineage>
</organism>
<evidence type="ECO:0000256" key="3">
    <source>
        <dbReference type="ARBA" id="ARBA00022475"/>
    </source>
</evidence>
<dbReference type="AlphaFoldDB" id="A0A8E1W2F0"/>
<gene>
    <name evidence="10" type="ORF">H5411_27885</name>
</gene>
<evidence type="ECO:0000256" key="4">
    <source>
        <dbReference type="ARBA" id="ARBA00022692"/>
    </source>
</evidence>
<evidence type="ECO:0000256" key="2">
    <source>
        <dbReference type="ARBA" id="ARBA00022448"/>
    </source>
</evidence>
<evidence type="ECO:0000256" key="5">
    <source>
        <dbReference type="ARBA" id="ARBA00022970"/>
    </source>
</evidence>
<comment type="caution">
    <text evidence="10">The sequence shown here is derived from an EMBL/GenBank/DDBJ whole genome shotgun (WGS) entry which is preliminary data.</text>
</comment>
<dbReference type="GO" id="GO:0006865">
    <property type="term" value="P:amino acid transport"/>
    <property type="evidence" value="ECO:0007669"/>
    <property type="project" value="UniProtKB-KW"/>
</dbReference>
<comment type="similarity">
    <text evidence="8">Belongs to the binding-protein-dependent transport system permease family. LivHM subfamily.</text>
</comment>
<keyword evidence="7 9" id="KW-0472">Membrane</keyword>
<dbReference type="GO" id="GO:0022857">
    <property type="term" value="F:transmembrane transporter activity"/>
    <property type="evidence" value="ECO:0007669"/>
    <property type="project" value="InterPro"/>
</dbReference>
<evidence type="ECO:0000256" key="9">
    <source>
        <dbReference type="SAM" id="Phobius"/>
    </source>
</evidence>
<keyword evidence="5" id="KW-0029">Amino-acid transport</keyword>
<feature type="transmembrane region" description="Helical" evidence="9">
    <location>
        <begin position="255"/>
        <end position="279"/>
    </location>
</feature>
<accession>A0A8E1W2F0</accession>
<feature type="transmembrane region" description="Helical" evidence="9">
    <location>
        <begin position="6"/>
        <end position="29"/>
    </location>
</feature>
<feature type="transmembrane region" description="Helical" evidence="9">
    <location>
        <begin position="192"/>
        <end position="215"/>
    </location>
</feature>
<keyword evidence="3" id="KW-1003">Cell membrane</keyword>
<keyword evidence="2" id="KW-0813">Transport</keyword>
<dbReference type="Proteomes" id="UP000550260">
    <property type="component" value="Unassembled WGS sequence"/>
</dbReference>
<protein>
    <submittedName>
        <fullName evidence="10">Branched-chain amino acid ABC transporter permease</fullName>
    </submittedName>
</protein>
<feature type="transmembrane region" description="Helical" evidence="9">
    <location>
        <begin position="144"/>
        <end position="161"/>
    </location>
</feature>
<proteinExistence type="inferred from homology"/>
<keyword evidence="6 9" id="KW-1133">Transmembrane helix</keyword>
<dbReference type="GO" id="GO:0005886">
    <property type="term" value="C:plasma membrane"/>
    <property type="evidence" value="ECO:0007669"/>
    <property type="project" value="UniProtKB-SubCell"/>
</dbReference>
<evidence type="ECO:0000256" key="6">
    <source>
        <dbReference type="ARBA" id="ARBA00022989"/>
    </source>
</evidence>
<evidence type="ECO:0000256" key="1">
    <source>
        <dbReference type="ARBA" id="ARBA00004651"/>
    </source>
</evidence>
<reference evidence="10 11" key="1">
    <citation type="submission" date="2020-08" db="EMBL/GenBank/DDBJ databases">
        <title>Amycolatopsis echigonensis JCM 21831.</title>
        <authorList>
            <person name="Tedsree N."/>
            <person name="Kuncharoen N."/>
            <person name="Likhitwitayawuid K."/>
            <person name="Tanasupawat S."/>
        </authorList>
    </citation>
    <scope>NUCLEOTIDE SEQUENCE [LARGE SCALE GENOMIC DNA]</scope>
    <source>
        <strain evidence="10 11">JCM 21831</strain>
    </source>
</reference>
<dbReference type="CDD" id="cd06582">
    <property type="entry name" value="TM_PBP1_LivH_like"/>
    <property type="match status" value="1"/>
</dbReference>
<name>A0A8E1W2F0_9PSEU</name>
<dbReference type="InterPro" id="IPR052157">
    <property type="entry name" value="BCAA_transport_permease"/>
</dbReference>